<evidence type="ECO:0000313" key="7">
    <source>
        <dbReference type="EMBL" id="MBM7693340.1"/>
    </source>
</evidence>
<accession>A0ABS2QK63</accession>
<dbReference type="Pfam" id="PF01925">
    <property type="entry name" value="TauE"/>
    <property type="match status" value="1"/>
</dbReference>
<feature type="transmembrane region" description="Helical" evidence="6">
    <location>
        <begin position="52"/>
        <end position="69"/>
    </location>
</feature>
<feature type="transmembrane region" description="Helical" evidence="6">
    <location>
        <begin position="106"/>
        <end position="125"/>
    </location>
</feature>
<keyword evidence="4 6" id="KW-1133">Transmembrane helix</keyword>
<organism evidence="7 8">
    <name type="scientific">Peribacillus deserti</name>
    <dbReference type="NCBI Taxonomy" id="673318"/>
    <lineage>
        <taxon>Bacteria</taxon>
        <taxon>Bacillati</taxon>
        <taxon>Bacillota</taxon>
        <taxon>Bacilli</taxon>
        <taxon>Bacillales</taxon>
        <taxon>Bacillaceae</taxon>
        <taxon>Peribacillus</taxon>
    </lineage>
</organism>
<evidence type="ECO:0000313" key="8">
    <source>
        <dbReference type="Proteomes" id="UP000823486"/>
    </source>
</evidence>
<name>A0ABS2QK63_9BACI</name>
<comment type="caution">
    <text evidence="7">The sequence shown here is derived from an EMBL/GenBank/DDBJ whole genome shotgun (WGS) entry which is preliminary data.</text>
</comment>
<dbReference type="RefSeq" id="WP_204544042.1">
    <property type="nucleotide sequence ID" value="NZ_JAFBFI010000012.1"/>
</dbReference>
<feature type="transmembrane region" description="Helical" evidence="6">
    <location>
        <begin position="204"/>
        <end position="222"/>
    </location>
</feature>
<dbReference type="Proteomes" id="UP000823486">
    <property type="component" value="Unassembled WGS sequence"/>
</dbReference>
<feature type="transmembrane region" description="Helical" evidence="6">
    <location>
        <begin position="81"/>
        <end position="100"/>
    </location>
</feature>
<feature type="transmembrane region" description="Helical" evidence="6">
    <location>
        <begin position="234"/>
        <end position="256"/>
    </location>
</feature>
<keyword evidence="3 6" id="KW-0812">Transmembrane</keyword>
<proteinExistence type="inferred from homology"/>
<gene>
    <name evidence="7" type="ORF">JOC77_002780</name>
</gene>
<dbReference type="PANTHER" id="PTHR43701">
    <property type="entry name" value="MEMBRANE TRANSPORTER PROTEIN MJ0441-RELATED"/>
    <property type="match status" value="1"/>
</dbReference>
<evidence type="ECO:0000256" key="3">
    <source>
        <dbReference type="ARBA" id="ARBA00022692"/>
    </source>
</evidence>
<dbReference type="EMBL" id="JAFBFI010000012">
    <property type="protein sequence ID" value="MBM7693340.1"/>
    <property type="molecule type" value="Genomic_DNA"/>
</dbReference>
<keyword evidence="5 6" id="KW-0472">Membrane</keyword>
<reference evidence="7 8" key="1">
    <citation type="submission" date="2021-01" db="EMBL/GenBank/DDBJ databases">
        <title>Genomic Encyclopedia of Type Strains, Phase IV (KMG-IV): sequencing the most valuable type-strain genomes for metagenomic binning, comparative biology and taxonomic classification.</title>
        <authorList>
            <person name="Goeker M."/>
        </authorList>
    </citation>
    <scope>NUCLEOTIDE SEQUENCE [LARGE SCALE GENOMIC DNA]</scope>
    <source>
        <strain evidence="7 8">DSM 105482</strain>
    </source>
</reference>
<evidence type="ECO:0000256" key="1">
    <source>
        <dbReference type="ARBA" id="ARBA00004141"/>
    </source>
</evidence>
<feature type="transmembrane region" description="Helical" evidence="6">
    <location>
        <begin position="7"/>
        <end position="32"/>
    </location>
</feature>
<dbReference type="InterPro" id="IPR051598">
    <property type="entry name" value="TSUP/Inactive_protease-like"/>
</dbReference>
<dbReference type="PANTHER" id="PTHR43701:SF13">
    <property type="entry name" value="MEMBRANE TRANSPORTER PROTEIN YRKJ-RELATED"/>
    <property type="match status" value="1"/>
</dbReference>
<evidence type="ECO:0000256" key="5">
    <source>
        <dbReference type="ARBA" id="ARBA00023136"/>
    </source>
</evidence>
<dbReference type="InterPro" id="IPR002781">
    <property type="entry name" value="TM_pro_TauE-like"/>
</dbReference>
<keyword evidence="8" id="KW-1185">Reference proteome</keyword>
<comment type="subcellular location">
    <subcellularLocation>
        <location evidence="6">Cell membrane</location>
        <topology evidence="6">Multi-pass membrane protein</topology>
    </subcellularLocation>
    <subcellularLocation>
        <location evidence="1">Membrane</location>
        <topology evidence="1">Multi-pass membrane protein</topology>
    </subcellularLocation>
</comment>
<sequence>MDIGFIVTILAIGFIGSFFSGMLGIGGAIINYPILLYIPPLMGLNGFTAHEVSGIVAIQVFVATLGGVWSYRKAGYINKPLLLVMGSSILLGSLIGSYLSRSISENSISIIYGLLALFAGIIMLVPKKGSDHEFADFKRWLASLLAFVVGLASGVVGAGGSFILIPIMLVVLKVPLRITIATSLAITFISSVGGAIGKITTGQVLFLPALLMMAVSLVAAPFGVKISKAMNTKVLQWALAFLILITSVKIWTDILFKL</sequence>
<evidence type="ECO:0000256" key="4">
    <source>
        <dbReference type="ARBA" id="ARBA00022989"/>
    </source>
</evidence>
<comment type="similarity">
    <text evidence="2 6">Belongs to the 4-toluene sulfonate uptake permease (TSUP) (TC 2.A.102) family.</text>
</comment>
<protein>
    <recommendedName>
        <fullName evidence="6">Probable membrane transporter protein</fullName>
    </recommendedName>
</protein>
<keyword evidence="6" id="KW-1003">Cell membrane</keyword>
<evidence type="ECO:0000256" key="6">
    <source>
        <dbReference type="RuleBase" id="RU363041"/>
    </source>
</evidence>
<feature type="transmembrane region" description="Helical" evidence="6">
    <location>
        <begin position="178"/>
        <end position="197"/>
    </location>
</feature>
<feature type="transmembrane region" description="Helical" evidence="6">
    <location>
        <begin position="145"/>
        <end position="172"/>
    </location>
</feature>
<evidence type="ECO:0000256" key="2">
    <source>
        <dbReference type="ARBA" id="ARBA00009142"/>
    </source>
</evidence>